<dbReference type="Proteomes" id="UP001060215">
    <property type="component" value="Chromosome 10"/>
</dbReference>
<accession>A0ACC0G9T7</accession>
<evidence type="ECO:0000313" key="2">
    <source>
        <dbReference type="Proteomes" id="UP001060215"/>
    </source>
</evidence>
<sequence length="181" mass="19123">MAGVSVGCSSSLSVHVWFGFEFAGVVDTTERVHTAAVIRFALGLDEQRFHFGIGFVAPSPAISDRSFSDKPIVESIASATVEEHKLKPSGLPFLQLRDWVDLSLNYSVPSSLLILSRAFTVSGKVKPEEAVQATLSSLADEVVDTVGVTALTLPSATFQLPVKKAPSPVSDESASSTDASV</sequence>
<keyword evidence="2" id="KW-1185">Reference proteome</keyword>
<protein>
    <submittedName>
        <fullName evidence="1">Mitochondrial proton/calcium exchanger protein</fullName>
    </submittedName>
</protein>
<gene>
    <name evidence="1" type="ORF">LOK49_LG10G02253</name>
</gene>
<dbReference type="EMBL" id="CM045767">
    <property type="protein sequence ID" value="KAI7997704.1"/>
    <property type="molecule type" value="Genomic_DNA"/>
</dbReference>
<comment type="caution">
    <text evidence="1">The sequence shown here is derived from an EMBL/GenBank/DDBJ whole genome shotgun (WGS) entry which is preliminary data.</text>
</comment>
<organism evidence="1 2">
    <name type="scientific">Camellia lanceoleosa</name>
    <dbReference type="NCBI Taxonomy" id="1840588"/>
    <lineage>
        <taxon>Eukaryota</taxon>
        <taxon>Viridiplantae</taxon>
        <taxon>Streptophyta</taxon>
        <taxon>Embryophyta</taxon>
        <taxon>Tracheophyta</taxon>
        <taxon>Spermatophyta</taxon>
        <taxon>Magnoliopsida</taxon>
        <taxon>eudicotyledons</taxon>
        <taxon>Gunneridae</taxon>
        <taxon>Pentapetalae</taxon>
        <taxon>asterids</taxon>
        <taxon>Ericales</taxon>
        <taxon>Theaceae</taxon>
        <taxon>Camellia</taxon>
    </lineage>
</organism>
<reference evidence="1 2" key="1">
    <citation type="journal article" date="2022" name="Plant J.">
        <title>Chromosome-level genome of Camellia lanceoleosa provides a valuable resource for understanding genome evolution and self-incompatibility.</title>
        <authorList>
            <person name="Gong W."/>
            <person name="Xiao S."/>
            <person name="Wang L."/>
            <person name="Liao Z."/>
            <person name="Chang Y."/>
            <person name="Mo W."/>
            <person name="Hu G."/>
            <person name="Li W."/>
            <person name="Zhao G."/>
            <person name="Zhu H."/>
            <person name="Hu X."/>
            <person name="Ji K."/>
            <person name="Xiang X."/>
            <person name="Song Q."/>
            <person name="Yuan D."/>
            <person name="Jin S."/>
            <person name="Zhang L."/>
        </authorList>
    </citation>
    <scope>NUCLEOTIDE SEQUENCE [LARGE SCALE GENOMIC DNA]</scope>
    <source>
        <strain evidence="1">SQ_2022a</strain>
    </source>
</reference>
<proteinExistence type="predicted"/>
<evidence type="ECO:0000313" key="1">
    <source>
        <dbReference type="EMBL" id="KAI7997704.1"/>
    </source>
</evidence>
<name>A0ACC0G9T7_9ERIC</name>